<evidence type="ECO:0000256" key="1">
    <source>
        <dbReference type="ARBA" id="ARBA00001974"/>
    </source>
</evidence>
<reference evidence="8 9" key="1">
    <citation type="submission" date="2016-04" db="EMBL/GenBank/DDBJ databases">
        <title>A degradative enzymes factory behind the ericoid mycorrhizal symbiosis.</title>
        <authorList>
            <consortium name="DOE Joint Genome Institute"/>
            <person name="Martino E."/>
            <person name="Morin E."/>
            <person name="Grelet G."/>
            <person name="Kuo A."/>
            <person name="Kohler A."/>
            <person name="Daghino S."/>
            <person name="Barry K."/>
            <person name="Choi C."/>
            <person name="Cichocki N."/>
            <person name="Clum A."/>
            <person name="Copeland A."/>
            <person name="Hainaut M."/>
            <person name="Haridas S."/>
            <person name="Labutti K."/>
            <person name="Lindquist E."/>
            <person name="Lipzen A."/>
            <person name="Khouja H.-R."/>
            <person name="Murat C."/>
            <person name="Ohm R."/>
            <person name="Olson A."/>
            <person name="Spatafora J."/>
            <person name="Veneault-Fourrey C."/>
            <person name="Henrissat B."/>
            <person name="Grigoriev I."/>
            <person name="Martin F."/>
            <person name="Perotto S."/>
        </authorList>
    </citation>
    <scope>NUCLEOTIDE SEQUENCE [LARGE SCALE GENOMIC DNA]</scope>
    <source>
        <strain evidence="8 9">F</strain>
    </source>
</reference>
<dbReference type="InterPro" id="IPR027477">
    <property type="entry name" value="Succ_DH/fumarate_Rdtase_cat_sf"/>
</dbReference>
<dbReference type="EMBL" id="KZ613943">
    <property type="protein sequence ID" value="PMD42777.1"/>
    <property type="molecule type" value="Genomic_DNA"/>
</dbReference>
<dbReference type="InterPro" id="IPR050315">
    <property type="entry name" value="FAD-oxidoreductase_2"/>
</dbReference>
<dbReference type="InterPro" id="IPR003953">
    <property type="entry name" value="FAD-dep_OxRdtase_2_FAD-bd"/>
</dbReference>
<dbReference type="OrthoDB" id="7777654at2759"/>
<dbReference type="GO" id="GO:0008202">
    <property type="term" value="P:steroid metabolic process"/>
    <property type="evidence" value="ECO:0007669"/>
    <property type="project" value="UniProtKB-ARBA"/>
</dbReference>
<evidence type="ECO:0000256" key="2">
    <source>
        <dbReference type="ARBA" id="ARBA00022630"/>
    </source>
</evidence>
<evidence type="ECO:0000259" key="7">
    <source>
        <dbReference type="Pfam" id="PF00890"/>
    </source>
</evidence>
<evidence type="ECO:0000313" key="9">
    <source>
        <dbReference type="Proteomes" id="UP000235786"/>
    </source>
</evidence>
<evidence type="ECO:0000313" key="8">
    <source>
        <dbReference type="EMBL" id="PMD42777.1"/>
    </source>
</evidence>
<dbReference type="InterPro" id="IPR036188">
    <property type="entry name" value="FAD/NAD-bd_sf"/>
</dbReference>
<evidence type="ECO:0000256" key="3">
    <source>
        <dbReference type="ARBA" id="ARBA00022827"/>
    </source>
</evidence>
<dbReference type="SUPFAM" id="SSF51905">
    <property type="entry name" value="FAD/NAD(P)-binding domain"/>
    <property type="match status" value="1"/>
</dbReference>
<gene>
    <name evidence="8" type="ORF">L207DRAFT_510991</name>
</gene>
<dbReference type="SUPFAM" id="SSF56425">
    <property type="entry name" value="Succinate dehydrogenase/fumarate reductase flavoprotein, catalytic domain"/>
    <property type="match status" value="1"/>
</dbReference>
<sequence>MASTTAPLRPQVPTPPPNKPPNKSSSKIEASTSTPNPQCSILIIGAGATGLLASLRAHYQGLTPLLIEKTSFLGGTSSLTGGSVWIPCNPITFPPSASTSTTSSKPSNQDTLPSALTYLTTLIDPIGPVSSLERKLAFLTQGPKMVEWLREVGFKWISAPRFPDYYPEVEGASLGRSVEGEVFDAKKLGKWEALMARSETQTDVAVHASESNVFPIFWRTWGLFFLFLKIVLVRTVGWRVLGRRPVTMGRSLIAQLMLLVKNRGLEVWRETELIRLLLEEGNVVGAVVKREEKEVEIRASKGVLLCAGGFARYLEMRREYFQAPASDEWTMVPPPDTGDAIRAGQEIGAATALMDDAWWYPTFVNPRTGERHLCPYERWLPHGIIVDSSGKRFMNEAQSYFDCGQQQYERNKTVPAIPAWLVMDSQHRQKYLLWKMLPGRTPERAFTDGWLKKAASLSELAEEIGVDAEGLTSTVTHFNKMVAKGTDDDFNRGTSLYDQYYGDPTMTPNPNLGTIELSPFYAIQIWPGDLGMKGGLLTDEYSRVVRENGEVIPGLYAAGNTAASVMGRMYPGPGSTLGPAMTSENLDGG</sequence>
<dbReference type="AlphaFoldDB" id="A0A2J6RW83"/>
<protein>
    <submittedName>
        <fullName evidence="8">3-ketosteroid dehydrogenase</fullName>
    </submittedName>
</protein>
<dbReference type="Gene3D" id="3.50.50.60">
    <property type="entry name" value="FAD/NAD(P)-binding domain"/>
    <property type="match status" value="2"/>
</dbReference>
<dbReference type="PANTHER" id="PTHR43400">
    <property type="entry name" value="FUMARATE REDUCTASE"/>
    <property type="match status" value="1"/>
</dbReference>
<accession>A0A2J6RW83</accession>
<dbReference type="Pfam" id="PF00890">
    <property type="entry name" value="FAD_binding_2"/>
    <property type="match status" value="1"/>
</dbReference>
<dbReference type="GO" id="GO:0016491">
    <property type="term" value="F:oxidoreductase activity"/>
    <property type="evidence" value="ECO:0007669"/>
    <property type="project" value="UniProtKB-KW"/>
</dbReference>
<feature type="domain" description="FAD-dependent oxidoreductase 2 FAD-binding" evidence="7">
    <location>
        <begin position="41"/>
        <end position="577"/>
    </location>
</feature>
<dbReference type="PANTHER" id="PTHR43400:SF10">
    <property type="entry name" value="3-OXOSTEROID 1-DEHYDROGENASE"/>
    <property type="match status" value="1"/>
</dbReference>
<name>A0A2J6RW83_HYAVF</name>
<keyword evidence="4" id="KW-0560">Oxidoreductase</keyword>
<organism evidence="8 9">
    <name type="scientific">Hyaloscypha variabilis (strain UAMH 11265 / GT02V1 / F)</name>
    <name type="common">Meliniomyces variabilis</name>
    <dbReference type="NCBI Taxonomy" id="1149755"/>
    <lineage>
        <taxon>Eukaryota</taxon>
        <taxon>Fungi</taxon>
        <taxon>Dikarya</taxon>
        <taxon>Ascomycota</taxon>
        <taxon>Pezizomycotina</taxon>
        <taxon>Leotiomycetes</taxon>
        <taxon>Helotiales</taxon>
        <taxon>Hyaloscyphaceae</taxon>
        <taxon>Hyaloscypha</taxon>
        <taxon>Hyaloscypha variabilis</taxon>
    </lineage>
</organism>
<keyword evidence="9" id="KW-1185">Reference proteome</keyword>
<evidence type="ECO:0000256" key="5">
    <source>
        <dbReference type="ARBA" id="ARBA00061147"/>
    </source>
</evidence>
<dbReference type="FunFam" id="3.50.50.60:FF:000208">
    <property type="entry name" value="3-ketosteroid dehydrogenase"/>
    <property type="match status" value="1"/>
</dbReference>
<proteinExistence type="inferred from homology"/>
<dbReference type="STRING" id="1149755.A0A2J6RW83"/>
<evidence type="ECO:0000256" key="6">
    <source>
        <dbReference type="SAM" id="MobiDB-lite"/>
    </source>
</evidence>
<keyword evidence="3" id="KW-0274">FAD</keyword>
<feature type="compositionally biased region" description="Pro residues" evidence="6">
    <location>
        <begin position="10"/>
        <end position="20"/>
    </location>
</feature>
<comment type="cofactor">
    <cofactor evidence="1">
        <name>FAD</name>
        <dbReference type="ChEBI" id="CHEBI:57692"/>
    </cofactor>
</comment>
<keyword evidence="2" id="KW-0285">Flavoprotein</keyword>
<evidence type="ECO:0000256" key="4">
    <source>
        <dbReference type="ARBA" id="ARBA00023002"/>
    </source>
</evidence>
<feature type="region of interest" description="Disordered" evidence="6">
    <location>
        <begin position="1"/>
        <end position="35"/>
    </location>
</feature>
<comment type="similarity">
    <text evidence="5">Belongs to the FAD-dependent oxidoreductase 2 family. 3-oxosteroid dehydrogenase subfamily.</text>
</comment>
<dbReference type="Proteomes" id="UP000235786">
    <property type="component" value="Unassembled WGS sequence"/>
</dbReference>